<dbReference type="EMBL" id="CAJJDP010000137">
    <property type="protein sequence ID" value="CAD8205979.1"/>
    <property type="molecule type" value="Genomic_DNA"/>
</dbReference>
<reference evidence="1" key="1">
    <citation type="submission" date="2021-01" db="EMBL/GenBank/DDBJ databases">
        <authorList>
            <consortium name="Genoscope - CEA"/>
            <person name="William W."/>
        </authorList>
    </citation>
    <scope>NUCLEOTIDE SEQUENCE</scope>
</reference>
<keyword evidence="2" id="KW-1185">Reference proteome</keyword>
<evidence type="ECO:0000313" key="2">
    <source>
        <dbReference type="Proteomes" id="UP000683925"/>
    </source>
</evidence>
<accession>A0A8S1XWU0</accession>
<organism evidence="1 2">
    <name type="scientific">Paramecium octaurelia</name>
    <dbReference type="NCBI Taxonomy" id="43137"/>
    <lineage>
        <taxon>Eukaryota</taxon>
        <taxon>Sar</taxon>
        <taxon>Alveolata</taxon>
        <taxon>Ciliophora</taxon>
        <taxon>Intramacronucleata</taxon>
        <taxon>Oligohymenophorea</taxon>
        <taxon>Peniculida</taxon>
        <taxon>Parameciidae</taxon>
        <taxon>Paramecium</taxon>
    </lineage>
</organism>
<gene>
    <name evidence="1" type="ORF">POCTA_138.1.T1360209</name>
</gene>
<evidence type="ECO:0000313" key="1">
    <source>
        <dbReference type="EMBL" id="CAD8205979.1"/>
    </source>
</evidence>
<sequence length="130" mass="15645">MIMDMMKQNKEICWKYQTYFNGILSNIQWAIQKWQKDWGWDIRYENQQIILYVQQVVWAHMTKILRKLSRVIGWKYQVDIDGILKQLLADNIKMGKKSIGQDICLTIKRCKLFYLAQFQNTFVYIVGQLG</sequence>
<dbReference type="Proteomes" id="UP000683925">
    <property type="component" value="Unassembled WGS sequence"/>
</dbReference>
<comment type="caution">
    <text evidence="1">The sequence shown here is derived from an EMBL/GenBank/DDBJ whole genome shotgun (WGS) entry which is preliminary data.</text>
</comment>
<protein>
    <submittedName>
        <fullName evidence="1">Uncharacterized protein</fullName>
    </submittedName>
</protein>
<proteinExistence type="predicted"/>
<name>A0A8S1XWU0_PAROT</name>
<dbReference type="AlphaFoldDB" id="A0A8S1XWU0"/>